<dbReference type="Gene3D" id="1.20.1510.10">
    <property type="entry name" value="Cation efflux protein transmembrane domain"/>
    <property type="match status" value="1"/>
</dbReference>
<evidence type="ECO:0000256" key="5">
    <source>
        <dbReference type="ARBA" id="ARBA00022753"/>
    </source>
</evidence>
<feature type="transmembrane region" description="Helical" evidence="11">
    <location>
        <begin position="86"/>
        <end position="104"/>
    </location>
</feature>
<keyword evidence="9 11" id="KW-0472">Membrane</keyword>
<evidence type="ECO:0000256" key="7">
    <source>
        <dbReference type="ARBA" id="ARBA00022989"/>
    </source>
</evidence>
<dbReference type="PANTHER" id="PTHR31937:SF2">
    <property type="entry name" value="TRANSMEMBRANE PROTEIN 163"/>
    <property type="match status" value="1"/>
</dbReference>
<keyword evidence="7 11" id="KW-1133">Transmembrane helix</keyword>
<dbReference type="PANTHER" id="PTHR31937">
    <property type="entry name" value="TRANSMEMBRANE PROTEIN 163"/>
    <property type="match status" value="1"/>
</dbReference>
<gene>
    <name evidence="13" type="ORF">ENS82_08645</name>
</gene>
<name>A0A7C3DGF9_MEIRU</name>
<dbReference type="RefSeq" id="WP_409655634.1">
    <property type="nucleotide sequence ID" value="NZ_JBKBUW010000014.1"/>
</dbReference>
<feature type="transmembrane region" description="Helical" evidence="11">
    <location>
        <begin position="157"/>
        <end position="180"/>
    </location>
</feature>
<keyword evidence="6" id="KW-0862">Zinc</keyword>
<dbReference type="SUPFAM" id="SSF161111">
    <property type="entry name" value="Cation efflux protein transmembrane domain-like"/>
    <property type="match status" value="1"/>
</dbReference>
<evidence type="ECO:0000259" key="12">
    <source>
        <dbReference type="Pfam" id="PF01545"/>
    </source>
</evidence>
<comment type="subcellular location">
    <subcellularLocation>
        <location evidence="2">Cytoplasmic vesicle</location>
        <location evidence="2">Secretory vesicle</location>
        <location evidence="2">Synaptic vesicle membrane</location>
        <topology evidence="2">Multi-pass membrane protein</topology>
    </subcellularLocation>
    <subcellularLocation>
        <location evidence="1">Early endosome membrane</location>
    </subcellularLocation>
</comment>
<dbReference type="Pfam" id="PF01545">
    <property type="entry name" value="Cation_efflux"/>
    <property type="match status" value="1"/>
</dbReference>
<feature type="transmembrane region" description="Helical" evidence="11">
    <location>
        <begin position="12"/>
        <end position="36"/>
    </location>
</feature>
<evidence type="ECO:0000256" key="9">
    <source>
        <dbReference type="ARBA" id="ARBA00023136"/>
    </source>
</evidence>
<feature type="transmembrane region" description="Helical" evidence="11">
    <location>
        <begin position="116"/>
        <end position="136"/>
    </location>
</feature>
<dbReference type="AlphaFoldDB" id="A0A7C3DGF9"/>
<evidence type="ECO:0000256" key="11">
    <source>
        <dbReference type="SAM" id="Phobius"/>
    </source>
</evidence>
<evidence type="ECO:0000256" key="8">
    <source>
        <dbReference type="ARBA" id="ARBA00023018"/>
    </source>
</evidence>
<evidence type="ECO:0000256" key="10">
    <source>
        <dbReference type="ARBA" id="ARBA00023329"/>
    </source>
</evidence>
<evidence type="ECO:0000256" key="6">
    <source>
        <dbReference type="ARBA" id="ARBA00022833"/>
    </source>
</evidence>
<comment type="caution">
    <text evidence="13">The sequence shown here is derived from an EMBL/GenBank/DDBJ whole genome shotgun (WGS) entry which is preliminary data.</text>
</comment>
<keyword evidence="5" id="KW-0967">Endosome</keyword>
<keyword evidence="10" id="KW-0968">Cytoplasmic vesicle</keyword>
<accession>A0A7C3DGF9</accession>
<organism evidence="13">
    <name type="scientific">Meiothermus ruber</name>
    <dbReference type="NCBI Taxonomy" id="277"/>
    <lineage>
        <taxon>Bacteria</taxon>
        <taxon>Thermotogati</taxon>
        <taxon>Deinococcota</taxon>
        <taxon>Deinococci</taxon>
        <taxon>Thermales</taxon>
        <taxon>Thermaceae</taxon>
        <taxon>Meiothermus</taxon>
    </lineage>
</organism>
<evidence type="ECO:0000256" key="1">
    <source>
        <dbReference type="ARBA" id="ARBA00004146"/>
    </source>
</evidence>
<evidence type="ECO:0000256" key="2">
    <source>
        <dbReference type="ARBA" id="ARBA00004644"/>
    </source>
</evidence>
<keyword evidence="4 11" id="KW-0812">Transmembrane</keyword>
<evidence type="ECO:0000256" key="4">
    <source>
        <dbReference type="ARBA" id="ARBA00022692"/>
    </source>
</evidence>
<evidence type="ECO:0000256" key="3">
    <source>
        <dbReference type="ARBA" id="ARBA00008731"/>
    </source>
</evidence>
<evidence type="ECO:0000313" key="13">
    <source>
        <dbReference type="EMBL" id="HFG20769.1"/>
    </source>
</evidence>
<feature type="transmembrane region" description="Helical" evidence="11">
    <location>
        <begin position="42"/>
        <end position="66"/>
    </location>
</feature>
<dbReference type="GO" id="GO:0008324">
    <property type="term" value="F:monoatomic cation transmembrane transporter activity"/>
    <property type="evidence" value="ECO:0007669"/>
    <property type="project" value="InterPro"/>
</dbReference>
<sequence length="214" mass="22974">MYLAPSDQRWYKLAFALAILTVAYNLLEGLVSVWFGAADESLTLFGFGLDSFIEMISGLGILAMVLRIWRYPGSPKGRFEKTALQITGTGFYGLTGILSVMALYNLSTQHKPETTLAGVVIAIISISLMWALIHYKTQAGVALGSEAILADAKCARVCMYMSGLLLLSSLVYTLSGIWFVDSLGALGLAYLSFTEGREAFAKANGAECACHAGS</sequence>
<comment type="similarity">
    <text evidence="3">Belongs to the TMEM163 family.</text>
</comment>
<feature type="domain" description="Cation efflux protein transmembrane" evidence="12">
    <location>
        <begin position="19"/>
        <end position="201"/>
    </location>
</feature>
<dbReference type="EMBL" id="DSWI01000018">
    <property type="protein sequence ID" value="HFG20769.1"/>
    <property type="molecule type" value="Genomic_DNA"/>
</dbReference>
<keyword evidence="8" id="KW-0770">Synapse</keyword>
<dbReference type="GO" id="GO:0016020">
    <property type="term" value="C:membrane"/>
    <property type="evidence" value="ECO:0007669"/>
    <property type="project" value="InterPro"/>
</dbReference>
<dbReference type="InterPro" id="IPR027469">
    <property type="entry name" value="Cation_efflux_TMD_sf"/>
</dbReference>
<dbReference type="InterPro" id="IPR026765">
    <property type="entry name" value="Tmem163"/>
</dbReference>
<dbReference type="InterPro" id="IPR058533">
    <property type="entry name" value="Cation_efflux_TM"/>
</dbReference>
<reference evidence="13" key="1">
    <citation type="journal article" date="2020" name="mSystems">
        <title>Genome- and Community-Level Interaction Insights into Carbon Utilization and Element Cycling Functions of Hydrothermarchaeota in Hydrothermal Sediment.</title>
        <authorList>
            <person name="Zhou Z."/>
            <person name="Liu Y."/>
            <person name="Xu W."/>
            <person name="Pan J."/>
            <person name="Luo Z.H."/>
            <person name="Li M."/>
        </authorList>
    </citation>
    <scope>NUCLEOTIDE SEQUENCE [LARGE SCALE GENOMIC DNA]</scope>
    <source>
        <strain evidence="13">SpSt-524</strain>
    </source>
</reference>
<proteinExistence type="inferred from homology"/>
<dbReference type="GO" id="GO:0031410">
    <property type="term" value="C:cytoplasmic vesicle"/>
    <property type="evidence" value="ECO:0007669"/>
    <property type="project" value="UniProtKB-KW"/>
</dbReference>
<protein>
    <recommendedName>
        <fullName evidence="12">Cation efflux protein transmembrane domain-containing protein</fullName>
    </recommendedName>
</protein>